<sequence length="54" mass="5947">MVNTLGKLGTGGLQCSDPGNNVRHNQRQVLDALHKLNYCDRERANSTQRGGHSQ</sequence>
<proteinExistence type="predicted"/>
<dbReference type="EMBL" id="CSBK01002697">
    <property type="protein sequence ID" value="CPA11926.1"/>
    <property type="molecule type" value="Genomic_DNA"/>
</dbReference>
<gene>
    <name evidence="1" type="ORF">ERS007739_04377</name>
</gene>
<evidence type="ECO:0000313" key="1">
    <source>
        <dbReference type="EMBL" id="CPA11926.1"/>
    </source>
</evidence>
<dbReference type="Proteomes" id="UP000039021">
    <property type="component" value="Unassembled WGS sequence"/>
</dbReference>
<name>A0A655F9T4_MYCTX</name>
<dbReference type="AlphaFoldDB" id="A0A655F9T4"/>
<comment type="caution">
    <text evidence="1">The sequence shown here is derived from an EMBL/GenBank/DDBJ whole genome shotgun (WGS) entry which is preliminary data.</text>
</comment>
<evidence type="ECO:0000313" key="2">
    <source>
        <dbReference type="Proteomes" id="UP000039021"/>
    </source>
</evidence>
<reference evidence="2" key="1">
    <citation type="submission" date="2015-03" db="EMBL/GenBank/DDBJ databases">
        <authorList>
            <consortium name="Pathogen Informatics"/>
        </authorList>
    </citation>
    <scope>NUCLEOTIDE SEQUENCE [LARGE SCALE GENOMIC DNA]</scope>
    <source>
        <strain evidence="2">N09902308</strain>
    </source>
</reference>
<protein>
    <submittedName>
        <fullName evidence="1">Uncharacterized protein</fullName>
    </submittedName>
</protein>
<organism evidence="1 2">
    <name type="scientific">Mycobacterium tuberculosis</name>
    <dbReference type="NCBI Taxonomy" id="1773"/>
    <lineage>
        <taxon>Bacteria</taxon>
        <taxon>Bacillati</taxon>
        <taxon>Actinomycetota</taxon>
        <taxon>Actinomycetes</taxon>
        <taxon>Mycobacteriales</taxon>
        <taxon>Mycobacteriaceae</taxon>
        <taxon>Mycobacterium</taxon>
        <taxon>Mycobacterium tuberculosis complex</taxon>
    </lineage>
</organism>
<accession>A0A655F9T4</accession>